<dbReference type="Proteomes" id="UP000054928">
    <property type="component" value="Unassembled WGS sequence"/>
</dbReference>
<evidence type="ECO:0000313" key="2">
    <source>
        <dbReference type="Proteomes" id="UP000054928"/>
    </source>
</evidence>
<name>A0A0P1ASK5_PLAHL</name>
<accession>A0A0P1ASK5</accession>
<dbReference type="AlphaFoldDB" id="A0A0P1ASK5"/>
<sequence>MLRHGPDTFSFKVFHSKFADSKFMQQFIWHFSASPRLLNQGLSPHQNVNFVGESIYKIRFWNRPDSKR</sequence>
<dbReference type="RefSeq" id="XP_036263323.1">
    <property type="nucleotide sequence ID" value="XM_036407062.1"/>
</dbReference>
<protein>
    <submittedName>
        <fullName evidence="1">Uncharacterized protein</fullName>
    </submittedName>
</protein>
<keyword evidence="2" id="KW-1185">Reference proteome</keyword>
<dbReference type="EMBL" id="CCYD01001336">
    <property type="protein sequence ID" value="CEG44998.1"/>
    <property type="molecule type" value="Genomic_DNA"/>
</dbReference>
<organism evidence="1 2">
    <name type="scientific">Plasmopara halstedii</name>
    <name type="common">Downy mildew of sunflower</name>
    <dbReference type="NCBI Taxonomy" id="4781"/>
    <lineage>
        <taxon>Eukaryota</taxon>
        <taxon>Sar</taxon>
        <taxon>Stramenopiles</taxon>
        <taxon>Oomycota</taxon>
        <taxon>Peronosporomycetes</taxon>
        <taxon>Peronosporales</taxon>
        <taxon>Peronosporaceae</taxon>
        <taxon>Plasmopara</taxon>
    </lineage>
</organism>
<proteinExistence type="predicted"/>
<evidence type="ECO:0000313" key="1">
    <source>
        <dbReference type="EMBL" id="CEG44998.1"/>
    </source>
</evidence>
<reference evidence="2" key="1">
    <citation type="submission" date="2014-09" db="EMBL/GenBank/DDBJ databases">
        <authorList>
            <person name="Sharma Rahul"/>
            <person name="Thines Marco"/>
        </authorList>
    </citation>
    <scope>NUCLEOTIDE SEQUENCE [LARGE SCALE GENOMIC DNA]</scope>
</reference>
<dbReference type="GeneID" id="59052642"/>